<evidence type="ECO:0000259" key="4">
    <source>
        <dbReference type="PROSITE" id="PS50995"/>
    </source>
</evidence>
<dbReference type="InterPro" id="IPR000835">
    <property type="entry name" value="HTH_MarR-typ"/>
</dbReference>
<evidence type="ECO:0000256" key="3">
    <source>
        <dbReference type="ARBA" id="ARBA00023163"/>
    </source>
</evidence>
<dbReference type="Pfam" id="PF01047">
    <property type="entry name" value="MarR"/>
    <property type="match status" value="1"/>
</dbReference>
<keyword evidence="1" id="KW-0805">Transcription regulation</keyword>
<evidence type="ECO:0000313" key="5">
    <source>
        <dbReference type="EMBL" id="GBG04768.1"/>
    </source>
</evidence>
<dbReference type="SMART" id="SM00347">
    <property type="entry name" value="HTH_MARR"/>
    <property type="match status" value="1"/>
</dbReference>
<feature type="domain" description="HTH marR-type" evidence="4">
    <location>
        <begin position="11"/>
        <end position="140"/>
    </location>
</feature>
<dbReference type="PANTHER" id="PTHR42756:SF1">
    <property type="entry name" value="TRANSCRIPTIONAL REPRESSOR OF EMRAB OPERON"/>
    <property type="match status" value="1"/>
</dbReference>
<dbReference type="Gene3D" id="1.10.10.10">
    <property type="entry name" value="Winged helix-like DNA-binding domain superfamily/Winged helix DNA-binding domain"/>
    <property type="match status" value="1"/>
</dbReference>
<dbReference type="RefSeq" id="WP_117118113.1">
    <property type="nucleotide sequence ID" value="NZ_BFBY01000004.1"/>
</dbReference>
<evidence type="ECO:0000256" key="2">
    <source>
        <dbReference type="ARBA" id="ARBA00023125"/>
    </source>
</evidence>
<dbReference type="GO" id="GO:0003677">
    <property type="term" value="F:DNA binding"/>
    <property type="evidence" value="ECO:0007669"/>
    <property type="project" value="UniProtKB-KW"/>
</dbReference>
<comment type="caution">
    <text evidence="5">The sequence shown here is derived from an EMBL/GenBank/DDBJ whole genome shotgun (WGS) entry which is preliminary data.</text>
</comment>
<dbReference type="Proteomes" id="UP000257317">
    <property type="component" value="Unassembled WGS sequence"/>
</dbReference>
<dbReference type="InterPro" id="IPR036390">
    <property type="entry name" value="WH_DNA-bd_sf"/>
</dbReference>
<keyword evidence="6" id="KW-1185">Reference proteome</keyword>
<evidence type="ECO:0000313" key="6">
    <source>
        <dbReference type="Proteomes" id="UP000257317"/>
    </source>
</evidence>
<keyword evidence="3" id="KW-0804">Transcription</keyword>
<proteinExistence type="predicted"/>
<sequence>MPSKKEKFEQANQLFRIYMKNTQRIFDAYASKLDLTSQQARSIAYINRHPGLIQRELGERFRVRNASITNMLKNLERDGYIERRKDKDSARIKRIYLTQKGEASAEKINLFFTKINDQLLFNIDEHDLDMINEAMKHIIKDMKNIELDFT</sequence>
<dbReference type="AlphaFoldDB" id="A0A2Z6T8P6"/>
<dbReference type="PRINTS" id="PR00598">
    <property type="entry name" value="HTHMARR"/>
</dbReference>
<dbReference type="PANTHER" id="PTHR42756">
    <property type="entry name" value="TRANSCRIPTIONAL REGULATOR, MARR"/>
    <property type="match status" value="1"/>
</dbReference>
<organism evidence="5 6">
    <name type="scientific">Lactobacillus rodentium</name>
    <dbReference type="NCBI Taxonomy" id="947835"/>
    <lineage>
        <taxon>Bacteria</taxon>
        <taxon>Bacillati</taxon>
        <taxon>Bacillota</taxon>
        <taxon>Bacilli</taxon>
        <taxon>Lactobacillales</taxon>
        <taxon>Lactobacillaceae</taxon>
        <taxon>Lactobacillus</taxon>
    </lineage>
</organism>
<evidence type="ECO:0000256" key="1">
    <source>
        <dbReference type="ARBA" id="ARBA00023015"/>
    </source>
</evidence>
<accession>A0A2Z6T8P6</accession>
<dbReference type="OrthoDB" id="2612963at2"/>
<dbReference type="SUPFAM" id="SSF46785">
    <property type="entry name" value="Winged helix' DNA-binding domain"/>
    <property type="match status" value="1"/>
</dbReference>
<keyword evidence="2" id="KW-0238">DNA-binding</keyword>
<dbReference type="InterPro" id="IPR036388">
    <property type="entry name" value="WH-like_DNA-bd_sf"/>
</dbReference>
<dbReference type="GO" id="GO:0003700">
    <property type="term" value="F:DNA-binding transcription factor activity"/>
    <property type="evidence" value="ECO:0007669"/>
    <property type="project" value="InterPro"/>
</dbReference>
<gene>
    <name evidence="5" type="primary">marR</name>
    <name evidence="5" type="ORF">LrDSM24759_06820</name>
</gene>
<name>A0A2Z6T8P6_9LACO</name>
<dbReference type="EMBL" id="BFBY01000004">
    <property type="protein sequence ID" value="GBG04768.1"/>
    <property type="molecule type" value="Genomic_DNA"/>
</dbReference>
<dbReference type="PROSITE" id="PS50995">
    <property type="entry name" value="HTH_MARR_2"/>
    <property type="match status" value="1"/>
</dbReference>
<protein>
    <submittedName>
        <fullName evidence="5">MarR family transcriptional regulator</fullName>
    </submittedName>
</protein>
<reference evidence="6" key="1">
    <citation type="submission" date="2018-03" db="EMBL/GenBank/DDBJ databases">
        <title>New taxa in the Lactobacillus gasseri group.</title>
        <authorList>
            <person name="Tanizawa Y."/>
            <person name="Tohno M."/>
            <person name="Endo A."/>
            <person name="Arita M."/>
        </authorList>
    </citation>
    <scope>NUCLEOTIDE SEQUENCE [LARGE SCALE GENOMIC DNA]</scope>
    <source>
        <strain evidence="6">DSM 24759</strain>
    </source>
</reference>